<keyword evidence="2" id="KW-1185">Reference proteome</keyword>
<comment type="caution">
    <text evidence="1">The sequence shown here is derived from an EMBL/GenBank/DDBJ whole genome shotgun (WGS) entry which is preliminary data.</text>
</comment>
<gene>
    <name evidence="1" type="ORF">GCM10009850_119590</name>
</gene>
<evidence type="ECO:0000313" key="2">
    <source>
        <dbReference type="Proteomes" id="UP001499843"/>
    </source>
</evidence>
<accession>A0ABN3D432</accession>
<evidence type="ECO:0000313" key="1">
    <source>
        <dbReference type="EMBL" id="GAA2216490.1"/>
    </source>
</evidence>
<reference evidence="1 2" key="1">
    <citation type="journal article" date="2019" name="Int. J. Syst. Evol. Microbiol.">
        <title>The Global Catalogue of Microorganisms (GCM) 10K type strain sequencing project: providing services to taxonomists for standard genome sequencing and annotation.</title>
        <authorList>
            <consortium name="The Broad Institute Genomics Platform"/>
            <consortium name="The Broad Institute Genome Sequencing Center for Infectious Disease"/>
            <person name="Wu L."/>
            <person name="Ma J."/>
        </authorList>
    </citation>
    <scope>NUCLEOTIDE SEQUENCE [LARGE SCALE GENOMIC DNA]</scope>
    <source>
        <strain evidence="1 2">JCM 16114</strain>
    </source>
</reference>
<name>A0ABN3D432_9ACTN</name>
<proteinExistence type="predicted"/>
<dbReference type="EMBL" id="BAAAQX010000071">
    <property type="protein sequence ID" value="GAA2216490.1"/>
    <property type="molecule type" value="Genomic_DNA"/>
</dbReference>
<protein>
    <submittedName>
        <fullName evidence="1">Uncharacterized protein</fullName>
    </submittedName>
</protein>
<sequence length="117" mass="12609">MLVVSQQADGSRRVLDGIHRRPAGYRGRRKTAPGVAAGLRPCTGTARVLQARSSGCMYSRCRTRGLPQWCRTISPATACWNAGAPADRRAPPGVRNAHPMVTPGICDRLPAARSFQI</sequence>
<organism evidence="1 2">
    <name type="scientific">Nonomuraea monospora</name>
    <dbReference type="NCBI Taxonomy" id="568818"/>
    <lineage>
        <taxon>Bacteria</taxon>
        <taxon>Bacillati</taxon>
        <taxon>Actinomycetota</taxon>
        <taxon>Actinomycetes</taxon>
        <taxon>Streptosporangiales</taxon>
        <taxon>Streptosporangiaceae</taxon>
        <taxon>Nonomuraea</taxon>
    </lineage>
</organism>
<dbReference type="Proteomes" id="UP001499843">
    <property type="component" value="Unassembled WGS sequence"/>
</dbReference>